<organism evidence="2 3">
    <name type="scientific">Helianthus annuus</name>
    <name type="common">Common sunflower</name>
    <dbReference type="NCBI Taxonomy" id="4232"/>
    <lineage>
        <taxon>Eukaryota</taxon>
        <taxon>Viridiplantae</taxon>
        <taxon>Streptophyta</taxon>
        <taxon>Embryophyta</taxon>
        <taxon>Tracheophyta</taxon>
        <taxon>Spermatophyta</taxon>
        <taxon>Magnoliopsida</taxon>
        <taxon>eudicotyledons</taxon>
        <taxon>Gunneridae</taxon>
        <taxon>Pentapetalae</taxon>
        <taxon>asterids</taxon>
        <taxon>campanulids</taxon>
        <taxon>Asterales</taxon>
        <taxon>Asteraceae</taxon>
        <taxon>Asteroideae</taxon>
        <taxon>Heliantheae alliance</taxon>
        <taxon>Heliantheae</taxon>
        <taxon>Helianthus</taxon>
    </lineage>
</organism>
<sequence length="132" mass="15066">MHNFGSFIKFFIFLSLIIPTSTLPSSLNVKNIQSVIFSPSLRKLLQDQSVLWFQSTLQLLSNLIPRIPSVSISSMNLLSGSTYIYGLTFFYPYHLYLQFIESIPQVHISLYNLYFIWLKVHQVSGDPASVGT</sequence>
<name>A0A251SV54_HELAN</name>
<evidence type="ECO:0000313" key="2">
    <source>
        <dbReference type="EMBL" id="OTG02718.1"/>
    </source>
</evidence>
<evidence type="ECO:0000256" key="1">
    <source>
        <dbReference type="SAM" id="SignalP"/>
    </source>
</evidence>
<dbReference type="AlphaFoldDB" id="A0A251SV54"/>
<gene>
    <name evidence="2" type="ORF">HannXRQ_Chr13g0416221</name>
</gene>
<feature type="signal peptide" evidence="1">
    <location>
        <begin position="1"/>
        <end position="22"/>
    </location>
</feature>
<dbReference type="EMBL" id="CM007902">
    <property type="protein sequence ID" value="OTG02718.1"/>
    <property type="molecule type" value="Genomic_DNA"/>
</dbReference>
<feature type="chain" id="PRO_5012060917" evidence="1">
    <location>
        <begin position="23"/>
        <end position="132"/>
    </location>
</feature>
<protein>
    <submittedName>
        <fullName evidence="2">Uncharacterized protein</fullName>
    </submittedName>
</protein>
<dbReference type="InParanoid" id="A0A251SV54"/>
<proteinExistence type="predicted"/>
<evidence type="ECO:0000313" key="3">
    <source>
        <dbReference type="Proteomes" id="UP000215914"/>
    </source>
</evidence>
<keyword evidence="1" id="KW-0732">Signal</keyword>
<reference evidence="3" key="1">
    <citation type="journal article" date="2017" name="Nature">
        <title>The sunflower genome provides insights into oil metabolism, flowering and Asterid evolution.</title>
        <authorList>
            <person name="Badouin H."/>
            <person name="Gouzy J."/>
            <person name="Grassa C.J."/>
            <person name="Murat F."/>
            <person name="Staton S.E."/>
            <person name="Cottret L."/>
            <person name="Lelandais-Briere C."/>
            <person name="Owens G.L."/>
            <person name="Carrere S."/>
            <person name="Mayjonade B."/>
            <person name="Legrand L."/>
            <person name="Gill N."/>
            <person name="Kane N.C."/>
            <person name="Bowers J.E."/>
            <person name="Hubner S."/>
            <person name="Bellec A."/>
            <person name="Berard A."/>
            <person name="Berges H."/>
            <person name="Blanchet N."/>
            <person name="Boniface M.C."/>
            <person name="Brunel D."/>
            <person name="Catrice O."/>
            <person name="Chaidir N."/>
            <person name="Claudel C."/>
            <person name="Donnadieu C."/>
            <person name="Faraut T."/>
            <person name="Fievet G."/>
            <person name="Helmstetter N."/>
            <person name="King M."/>
            <person name="Knapp S.J."/>
            <person name="Lai Z."/>
            <person name="Le Paslier M.C."/>
            <person name="Lippi Y."/>
            <person name="Lorenzon L."/>
            <person name="Mandel J.R."/>
            <person name="Marage G."/>
            <person name="Marchand G."/>
            <person name="Marquand E."/>
            <person name="Bret-Mestries E."/>
            <person name="Morien E."/>
            <person name="Nambeesan S."/>
            <person name="Nguyen T."/>
            <person name="Pegot-Espagnet P."/>
            <person name="Pouilly N."/>
            <person name="Raftis F."/>
            <person name="Sallet E."/>
            <person name="Schiex T."/>
            <person name="Thomas J."/>
            <person name="Vandecasteele C."/>
            <person name="Vares D."/>
            <person name="Vear F."/>
            <person name="Vautrin S."/>
            <person name="Crespi M."/>
            <person name="Mangin B."/>
            <person name="Burke J.M."/>
            <person name="Salse J."/>
            <person name="Munos S."/>
            <person name="Vincourt P."/>
            <person name="Rieseberg L.H."/>
            <person name="Langlade N.B."/>
        </authorList>
    </citation>
    <scope>NUCLEOTIDE SEQUENCE [LARGE SCALE GENOMIC DNA]</scope>
    <source>
        <strain evidence="3">cv. SF193</strain>
    </source>
</reference>
<keyword evidence="3" id="KW-1185">Reference proteome</keyword>
<dbReference type="Proteomes" id="UP000215914">
    <property type="component" value="Chromosome 13"/>
</dbReference>
<accession>A0A251SV54</accession>